<reference evidence="2 3" key="1">
    <citation type="submission" date="2022-01" db="EMBL/GenBank/DDBJ databases">
        <title>Octadecabacter sp. nov., isolated from a marine alga.</title>
        <authorList>
            <person name="Jin M.S."/>
            <person name="Kim H.M."/>
            <person name="Han D.M."/>
            <person name="Jung J.J."/>
            <person name="Jeon C.O."/>
        </authorList>
    </citation>
    <scope>NUCLEOTIDE SEQUENCE [LARGE SCALE GENOMIC DNA]</scope>
    <source>
        <strain evidence="2 3">G9-8</strain>
    </source>
</reference>
<feature type="transmembrane region" description="Helical" evidence="1">
    <location>
        <begin position="7"/>
        <end position="27"/>
    </location>
</feature>
<sequence length="158" mass="17641">MDLTRRIAGTVAIVSYLVMGAMLYFTVVPGADGLWPPDFHLRGYDAASIADFVNVIRDEASDTYAVILMRWDRIFIVSLALWLALTGWRGGWMRYFVAGLAALYTMVDLAENVAIFHFVRVAILDPDVVRVASHLTMAKFASLYLCGLVLIVHLRRSA</sequence>
<keyword evidence="1" id="KW-0812">Transmembrane</keyword>
<feature type="transmembrane region" description="Helical" evidence="1">
    <location>
        <begin position="95"/>
        <end position="119"/>
    </location>
</feature>
<protein>
    <recommendedName>
        <fullName evidence="4">DUF4267 domain-containing protein</fullName>
    </recommendedName>
</protein>
<proteinExistence type="predicted"/>
<keyword evidence="3" id="KW-1185">Reference proteome</keyword>
<feature type="transmembrane region" description="Helical" evidence="1">
    <location>
        <begin position="71"/>
        <end position="88"/>
    </location>
</feature>
<dbReference type="EMBL" id="JAKGAQ010000002">
    <property type="protein sequence ID" value="MCF2870821.1"/>
    <property type="molecule type" value="Genomic_DNA"/>
</dbReference>
<accession>A0ABS9CV60</accession>
<name>A0ABS9CV60_9RHOB</name>
<keyword evidence="1" id="KW-0472">Membrane</keyword>
<comment type="caution">
    <text evidence="2">The sequence shown here is derived from an EMBL/GenBank/DDBJ whole genome shotgun (WGS) entry which is preliminary data.</text>
</comment>
<keyword evidence="1" id="KW-1133">Transmembrane helix</keyword>
<evidence type="ECO:0008006" key="4">
    <source>
        <dbReference type="Google" id="ProtNLM"/>
    </source>
</evidence>
<dbReference type="Proteomes" id="UP001200557">
    <property type="component" value="Unassembled WGS sequence"/>
</dbReference>
<feature type="transmembrane region" description="Helical" evidence="1">
    <location>
        <begin position="131"/>
        <end position="154"/>
    </location>
</feature>
<dbReference type="RefSeq" id="WP_235224950.1">
    <property type="nucleotide sequence ID" value="NZ_JAKGAQ010000002.1"/>
</dbReference>
<evidence type="ECO:0000256" key="1">
    <source>
        <dbReference type="SAM" id="Phobius"/>
    </source>
</evidence>
<evidence type="ECO:0000313" key="3">
    <source>
        <dbReference type="Proteomes" id="UP001200557"/>
    </source>
</evidence>
<evidence type="ECO:0000313" key="2">
    <source>
        <dbReference type="EMBL" id="MCF2870821.1"/>
    </source>
</evidence>
<organism evidence="2 3">
    <name type="scientific">Octadecabacter dasysiphoniae</name>
    <dbReference type="NCBI Taxonomy" id="2909341"/>
    <lineage>
        <taxon>Bacteria</taxon>
        <taxon>Pseudomonadati</taxon>
        <taxon>Pseudomonadota</taxon>
        <taxon>Alphaproteobacteria</taxon>
        <taxon>Rhodobacterales</taxon>
        <taxon>Roseobacteraceae</taxon>
        <taxon>Octadecabacter</taxon>
    </lineage>
</organism>
<gene>
    <name evidence="2" type="ORF">L0664_07060</name>
</gene>